<dbReference type="SUPFAM" id="SSF56112">
    <property type="entry name" value="Protein kinase-like (PK-like)"/>
    <property type="match status" value="1"/>
</dbReference>
<reference evidence="2" key="2">
    <citation type="journal article" date="2023" name="IMA Fungus">
        <title>Comparative genomic study of the Penicillium genus elucidates a diverse pangenome and 15 lateral gene transfer events.</title>
        <authorList>
            <person name="Petersen C."/>
            <person name="Sorensen T."/>
            <person name="Nielsen M.R."/>
            <person name="Sondergaard T.E."/>
            <person name="Sorensen J.L."/>
            <person name="Fitzpatrick D.A."/>
            <person name="Frisvad J.C."/>
            <person name="Nielsen K.L."/>
        </authorList>
    </citation>
    <scope>NUCLEOTIDE SEQUENCE</scope>
    <source>
        <strain evidence="2">IBT 35673</strain>
    </source>
</reference>
<gene>
    <name evidence="2" type="ORF">N7452_003116</name>
</gene>
<dbReference type="PANTHER" id="PTHR21310">
    <property type="entry name" value="AMINOGLYCOSIDE PHOSPHOTRANSFERASE-RELATED-RELATED"/>
    <property type="match status" value="1"/>
</dbReference>
<dbReference type="AlphaFoldDB" id="A0A9W9UJP3"/>
<dbReference type="Proteomes" id="UP001147695">
    <property type="component" value="Unassembled WGS sequence"/>
</dbReference>
<protein>
    <submittedName>
        <fullName evidence="2">Aminoglycoside phosphotransferase</fullName>
    </submittedName>
</protein>
<accession>A0A9W9UJP3</accession>
<evidence type="ECO:0000313" key="3">
    <source>
        <dbReference type="Proteomes" id="UP001147695"/>
    </source>
</evidence>
<dbReference type="EMBL" id="JAPZBQ010000002">
    <property type="protein sequence ID" value="KAJ5345112.1"/>
    <property type="molecule type" value="Genomic_DNA"/>
</dbReference>
<dbReference type="Gene3D" id="3.90.1200.10">
    <property type="match status" value="1"/>
</dbReference>
<reference evidence="2" key="1">
    <citation type="submission" date="2022-12" db="EMBL/GenBank/DDBJ databases">
        <authorList>
            <person name="Petersen C."/>
        </authorList>
    </citation>
    <scope>NUCLEOTIDE SEQUENCE</scope>
    <source>
        <strain evidence="2">IBT 35673</strain>
    </source>
</reference>
<name>A0A9W9UJP3_PENBR</name>
<evidence type="ECO:0000259" key="1">
    <source>
        <dbReference type="Pfam" id="PF01636"/>
    </source>
</evidence>
<dbReference type="InterPro" id="IPR051678">
    <property type="entry name" value="AGP_Transferase"/>
</dbReference>
<comment type="caution">
    <text evidence="2">The sequence shown here is derived from an EMBL/GenBank/DDBJ whole genome shotgun (WGS) entry which is preliminary data.</text>
</comment>
<organism evidence="2 3">
    <name type="scientific">Penicillium brevicompactum</name>
    <dbReference type="NCBI Taxonomy" id="5074"/>
    <lineage>
        <taxon>Eukaryota</taxon>
        <taxon>Fungi</taxon>
        <taxon>Dikarya</taxon>
        <taxon>Ascomycota</taxon>
        <taxon>Pezizomycotina</taxon>
        <taxon>Eurotiomycetes</taxon>
        <taxon>Eurotiomycetidae</taxon>
        <taxon>Eurotiales</taxon>
        <taxon>Aspergillaceae</taxon>
        <taxon>Penicillium</taxon>
    </lineage>
</organism>
<feature type="domain" description="Aminoglycoside phosphotransferase" evidence="1">
    <location>
        <begin position="25"/>
        <end position="233"/>
    </location>
</feature>
<proteinExistence type="predicted"/>
<dbReference type="Pfam" id="PF01636">
    <property type="entry name" value="APH"/>
    <property type="match status" value="1"/>
</dbReference>
<evidence type="ECO:0000313" key="2">
    <source>
        <dbReference type="EMBL" id="KAJ5345112.1"/>
    </source>
</evidence>
<dbReference type="PANTHER" id="PTHR21310:SF58">
    <property type="entry name" value="AMINOGLYCOSIDE PHOSPHOTRANSFERASE DOMAIN-CONTAINING PROTEIN"/>
    <property type="match status" value="1"/>
</dbReference>
<sequence length="258" mass="29601">MERRISPSLLTDEARLVPDNLIHVFRVDEKTVVKLCGPERLAEAEALRFVRANTSLPVPKVHGAYVDETINRGVMVMEYIEGDVLRDVIEDMDADRRQKIVSQLQAYMSELRSIKGDFIGSVDGSACEDPVFCAELGGFGPYKNEDEFNNGLIRAMEIQGKNSWHTHISKFLRAMPPHEIVLSHGDFSPRNIIVKGDRVVGIVDWEMAGFYPEYWEYVKAMYHPNWQSRWIEDGLLDTILKPYHLEHAAMLHMQEAVW</sequence>
<dbReference type="CDD" id="cd05120">
    <property type="entry name" value="APH_ChoK_like"/>
    <property type="match status" value="1"/>
</dbReference>
<dbReference type="InterPro" id="IPR002575">
    <property type="entry name" value="Aminoglycoside_PTrfase"/>
</dbReference>
<dbReference type="InterPro" id="IPR011009">
    <property type="entry name" value="Kinase-like_dom_sf"/>
</dbReference>